<organism evidence="3 4">
    <name type="scientific">Sphingobium yanoikuyae</name>
    <name type="common">Sphingomonas yanoikuyae</name>
    <dbReference type="NCBI Taxonomy" id="13690"/>
    <lineage>
        <taxon>Bacteria</taxon>
        <taxon>Pseudomonadati</taxon>
        <taxon>Pseudomonadota</taxon>
        <taxon>Alphaproteobacteria</taxon>
        <taxon>Sphingomonadales</taxon>
        <taxon>Sphingomonadaceae</taxon>
        <taxon>Sphingobium</taxon>
    </lineage>
</organism>
<evidence type="ECO:0000256" key="2">
    <source>
        <dbReference type="SAM" id="Phobius"/>
    </source>
</evidence>
<protein>
    <submittedName>
        <fullName evidence="3">Uncharacterized protein</fullName>
    </submittedName>
</protein>
<keyword evidence="3" id="KW-0614">Plasmid</keyword>
<dbReference type="RefSeq" id="WP_169863510.1">
    <property type="nucleotide sequence ID" value="NZ_CP053023.1"/>
</dbReference>
<accession>A0A6M4GFC0</accession>
<keyword evidence="2" id="KW-0812">Transmembrane</keyword>
<dbReference type="Proteomes" id="UP000502611">
    <property type="component" value="Plasmid p-B-Sy"/>
</dbReference>
<feature type="compositionally biased region" description="Pro residues" evidence="1">
    <location>
        <begin position="78"/>
        <end position="99"/>
    </location>
</feature>
<evidence type="ECO:0000256" key="1">
    <source>
        <dbReference type="SAM" id="MobiDB-lite"/>
    </source>
</evidence>
<geneLocation type="plasmid" evidence="4">
    <name>p-b-sy</name>
</geneLocation>
<gene>
    <name evidence="3" type="ORF">HH800_27340</name>
</gene>
<evidence type="ECO:0000313" key="3">
    <source>
        <dbReference type="EMBL" id="QJR05979.1"/>
    </source>
</evidence>
<proteinExistence type="predicted"/>
<sequence>MIDRHRVPASNPGPPLSTSGQKKQAGRGGAGLAIWYHPDMREPNLRTSRLAIAGGLVAALALAGGGFLLGRGTSPRPDSAPPPAIQSAPPSPAAQPEPPHILGRADLLALAAKAADAAASGQVLPTGLQGKRFELVLPFGCAGPAAADSAAPLRWRYDAAQQTLRVHVAPARWSLADWGLAPDKGGDGTSGEGDTGVDARAGEAAGQARLEGFWIERPWSSAETCPPVPPGPAASEGASAPLLPPEQTLAFAQWRSEAGRTDTARAGRAYALVKRLAPDAAPGPKGLRIRLIGRVARLPDGGSLRCTQAAGPDQRPVCLLAIALDEVRIENPADGAVLGTWSEAIVQP</sequence>
<feature type="transmembrane region" description="Helical" evidence="2">
    <location>
        <begin position="50"/>
        <end position="69"/>
    </location>
</feature>
<evidence type="ECO:0000313" key="4">
    <source>
        <dbReference type="Proteomes" id="UP000502611"/>
    </source>
</evidence>
<feature type="region of interest" description="Disordered" evidence="1">
    <location>
        <begin position="72"/>
        <end position="100"/>
    </location>
</feature>
<keyword evidence="2" id="KW-0472">Membrane</keyword>
<reference evidence="3 4" key="1">
    <citation type="submission" date="2020-04" db="EMBL/GenBank/DDBJ databases">
        <title>The Whole Genome Analysis of High salt-tolerant Sphingobium yanoikuyae YC-XJ2 with Aryl organophosphorus flame retardants (aryl-OPFRs)-degrading capacity and characteristics of Related phosphotriesterase.</title>
        <authorList>
            <person name="Li X."/>
        </authorList>
    </citation>
    <scope>NUCLEOTIDE SEQUENCE [LARGE SCALE GENOMIC DNA]</scope>
    <source>
        <strain evidence="3 4">YC-XJ2</strain>
        <plasmid evidence="4">p-b-sy</plasmid>
    </source>
</reference>
<dbReference type="AlphaFoldDB" id="A0A6M4GFC0"/>
<dbReference type="EMBL" id="CP053023">
    <property type="protein sequence ID" value="QJR05979.1"/>
    <property type="molecule type" value="Genomic_DNA"/>
</dbReference>
<keyword evidence="2" id="KW-1133">Transmembrane helix</keyword>
<feature type="region of interest" description="Disordered" evidence="1">
    <location>
        <begin position="1"/>
        <end position="28"/>
    </location>
</feature>
<name>A0A6M4GFC0_SPHYA</name>